<accession>A0AAV5QUX8</accession>
<dbReference type="InterPro" id="IPR052127">
    <property type="entry name" value="STE12_transcription_factor"/>
</dbReference>
<sequence length="688" mass="76210">MDQPTTTSFSYKRSQEPKNTSGSAKIEDTKPSELENSKPSEVGGTKPLKVEDIKSPKLEDAKPSKDSKETTDSPHRPPPSSSGKPTDTEDKDDEKKKKGLKPQTVETSLRFMDDVQFFLATAPANWQENQIIRRYYLSHDEGFVSCVFWSNLYFVTGTDIVKSLIYRFEQFGRAITDRKKFEEGVFSDLRNLKCGTDAVLEPPKSKFLEFLYKNSCLRTQKKQKVFFWFSVQHDKLFSDALERDLKREILDQKTTTEAQREPALSFKYDDDDSKPLFDQFTKHIQDIKRSLGIASPDPVVTGTTTTTTTTTDISAAGQPLQPQLSIRDHPYNYIHANQQMPLPHGYPQLQYPQQLMPQNVSAAGFGGALSQPLPLDQEQQASVLGALTSEGPQSNYITTEDDFPLDFFPQNDYISETIDPSQAFMTNSVPLFDPNIFLNPNLISGGSADPNMGMGNDFATTEFLIDSASPFSPAHGLVEDDLKDEEENLTEIKLEDGTTVAAAAAAAAIPTTATQYDISDLGAHSTVQAAGHPARMIPGTEMISPLYNPLYQSSMNQQLAFASQAQLMNPLMAPGSEFFVNPYLADPGLMATAGNYYDHMSALQAQQQMMTMMNPALMGAGGFAPPATASAINQLQRQKLMQQGAVNGLMTMVRQQRSQNPGRVEKPGNNISKDKESEKTIVKKEDQD</sequence>
<dbReference type="SMART" id="SM00424">
    <property type="entry name" value="STE"/>
    <property type="match status" value="1"/>
</dbReference>
<feature type="compositionally biased region" description="Basic and acidic residues" evidence="6">
    <location>
        <begin position="672"/>
        <end position="688"/>
    </location>
</feature>
<comment type="similarity">
    <text evidence="5">Belongs to the STE12 transcription factor family.</text>
</comment>
<reference evidence="7 8" key="1">
    <citation type="journal article" date="2023" name="Elife">
        <title>Identification of key yeast species and microbe-microbe interactions impacting larval growth of Drosophila in the wild.</title>
        <authorList>
            <person name="Mure A."/>
            <person name="Sugiura Y."/>
            <person name="Maeda R."/>
            <person name="Honda K."/>
            <person name="Sakurai N."/>
            <person name="Takahashi Y."/>
            <person name="Watada M."/>
            <person name="Katoh T."/>
            <person name="Gotoh A."/>
            <person name="Gotoh Y."/>
            <person name="Taniguchi I."/>
            <person name="Nakamura K."/>
            <person name="Hayashi T."/>
            <person name="Katayama T."/>
            <person name="Uemura T."/>
            <person name="Hattori Y."/>
        </authorList>
    </citation>
    <scope>NUCLEOTIDE SEQUENCE [LARGE SCALE GENOMIC DNA]</scope>
    <source>
        <strain evidence="7 8">SC-9</strain>
    </source>
</reference>
<organism evidence="7 8">
    <name type="scientific">Saccharomycopsis crataegensis</name>
    <dbReference type="NCBI Taxonomy" id="43959"/>
    <lineage>
        <taxon>Eukaryota</taxon>
        <taxon>Fungi</taxon>
        <taxon>Dikarya</taxon>
        <taxon>Ascomycota</taxon>
        <taxon>Saccharomycotina</taxon>
        <taxon>Saccharomycetes</taxon>
        <taxon>Saccharomycopsidaceae</taxon>
        <taxon>Saccharomycopsis</taxon>
    </lineage>
</organism>
<evidence type="ECO:0000256" key="3">
    <source>
        <dbReference type="ARBA" id="ARBA00023163"/>
    </source>
</evidence>
<evidence type="ECO:0000256" key="5">
    <source>
        <dbReference type="ARBA" id="ARBA00024345"/>
    </source>
</evidence>
<evidence type="ECO:0000256" key="1">
    <source>
        <dbReference type="ARBA" id="ARBA00004123"/>
    </source>
</evidence>
<proteinExistence type="inferred from homology"/>
<dbReference type="Proteomes" id="UP001360560">
    <property type="component" value="Unassembled WGS sequence"/>
</dbReference>
<evidence type="ECO:0000256" key="2">
    <source>
        <dbReference type="ARBA" id="ARBA00023015"/>
    </source>
</evidence>
<gene>
    <name evidence="7" type="ORF">DASC09_055360</name>
</gene>
<dbReference type="RefSeq" id="XP_064855193.1">
    <property type="nucleotide sequence ID" value="XM_064999121.1"/>
</dbReference>
<dbReference type="GeneID" id="90076186"/>
<name>A0AAV5QUX8_9ASCO</name>
<feature type="compositionally biased region" description="Basic and acidic residues" evidence="6">
    <location>
        <begin position="48"/>
        <end position="75"/>
    </location>
</feature>
<keyword evidence="3" id="KW-0804">Transcription</keyword>
<evidence type="ECO:0000256" key="6">
    <source>
        <dbReference type="SAM" id="MobiDB-lite"/>
    </source>
</evidence>
<dbReference type="GO" id="GO:1990526">
    <property type="term" value="C:Ste12p-Dig1p-Dig2p complex"/>
    <property type="evidence" value="ECO:0007669"/>
    <property type="project" value="TreeGrafter"/>
</dbReference>
<dbReference type="GO" id="GO:2000220">
    <property type="term" value="P:regulation of pseudohyphal growth"/>
    <property type="evidence" value="ECO:0007669"/>
    <property type="project" value="TreeGrafter"/>
</dbReference>
<dbReference type="GO" id="GO:0003700">
    <property type="term" value="F:DNA-binding transcription factor activity"/>
    <property type="evidence" value="ECO:0007669"/>
    <property type="project" value="InterPro"/>
</dbReference>
<dbReference type="EMBL" id="BTFZ01000019">
    <property type="protein sequence ID" value="GMM38197.1"/>
    <property type="molecule type" value="Genomic_DNA"/>
</dbReference>
<comment type="caution">
    <text evidence="7">The sequence shown here is derived from an EMBL/GenBank/DDBJ whole genome shotgun (WGS) entry which is preliminary data.</text>
</comment>
<keyword evidence="2" id="KW-0805">Transcription regulation</keyword>
<dbReference type="GO" id="GO:1990527">
    <property type="term" value="C:Tec1p-Ste12p-Dig1p complex"/>
    <property type="evidence" value="ECO:0007669"/>
    <property type="project" value="TreeGrafter"/>
</dbReference>
<keyword evidence="7" id="KW-0371">Homeobox</keyword>
<dbReference type="PANTHER" id="PTHR47427:SF1">
    <property type="entry name" value="PROTEIN STE12"/>
    <property type="match status" value="1"/>
</dbReference>
<dbReference type="PANTHER" id="PTHR47427">
    <property type="entry name" value="PROTEIN STE12"/>
    <property type="match status" value="1"/>
</dbReference>
<dbReference type="GO" id="GO:0005634">
    <property type="term" value="C:nucleus"/>
    <property type="evidence" value="ECO:0007669"/>
    <property type="project" value="UniProtKB-SubCell"/>
</dbReference>
<keyword evidence="8" id="KW-1185">Reference proteome</keyword>
<feature type="region of interest" description="Disordered" evidence="6">
    <location>
        <begin position="1"/>
        <end position="104"/>
    </location>
</feature>
<feature type="region of interest" description="Disordered" evidence="6">
    <location>
        <begin position="654"/>
        <end position="688"/>
    </location>
</feature>
<dbReference type="InterPro" id="IPR003120">
    <property type="entry name" value="Ste12"/>
</dbReference>
<feature type="compositionally biased region" description="Basic and acidic residues" evidence="6">
    <location>
        <begin position="25"/>
        <end position="38"/>
    </location>
</feature>
<evidence type="ECO:0000256" key="4">
    <source>
        <dbReference type="ARBA" id="ARBA00023242"/>
    </source>
</evidence>
<comment type="subcellular location">
    <subcellularLocation>
        <location evidence="1">Nucleus</location>
    </subcellularLocation>
</comment>
<protein>
    <submittedName>
        <fullName evidence="7">Homeodomain family transcription factor</fullName>
    </submittedName>
</protein>
<dbReference type="GO" id="GO:0003677">
    <property type="term" value="F:DNA binding"/>
    <property type="evidence" value="ECO:0007669"/>
    <property type="project" value="UniProtKB-KW"/>
</dbReference>
<evidence type="ECO:0000313" key="7">
    <source>
        <dbReference type="EMBL" id="GMM38197.1"/>
    </source>
</evidence>
<feature type="compositionally biased region" description="Polar residues" evidence="6">
    <location>
        <begin position="1"/>
        <end position="23"/>
    </location>
</feature>
<evidence type="ECO:0000313" key="8">
    <source>
        <dbReference type="Proteomes" id="UP001360560"/>
    </source>
</evidence>
<dbReference type="AlphaFoldDB" id="A0AAV5QUX8"/>
<keyword evidence="4" id="KW-0539">Nucleus</keyword>
<dbReference type="Pfam" id="PF02200">
    <property type="entry name" value="STE"/>
    <property type="match status" value="1"/>
</dbReference>
<keyword evidence="7" id="KW-0238">DNA-binding</keyword>